<dbReference type="Proteomes" id="UP000462362">
    <property type="component" value="Unassembled WGS sequence"/>
</dbReference>
<evidence type="ECO:0000259" key="2">
    <source>
        <dbReference type="Pfam" id="PF01627"/>
    </source>
</evidence>
<keyword evidence="1" id="KW-0902">Two-component regulatory system</keyword>
<protein>
    <submittedName>
        <fullName evidence="3">Histidine kinase</fullName>
    </submittedName>
</protein>
<name>A0A6I3S173_9BURK</name>
<keyword evidence="3" id="KW-0418">Kinase</keyword>
<reference evidence="3 4" key="1">
    <citation type="journal article" date="2019" name="Nat. Med.">
        <title>A library of human gut bacterial isolates paired with longitudinal multiomics data enables mechanistic microbiome research.</title>
        <authorList>
            <person name="Poyet M."/>
            <person name="Groussin M."/>
            <person name="Gibbons S.M."/>
            <person name="Avila-Pacheco J."/>
            <person name="Jiang X."/>
            <person name="Kearney S.M."/>
            <person name="Perrotta A.R."/>
            <person name="Berdy B."/>
            <person name="Zhao S."/>
            <person name="Lieberman T.D."/>
            <person name="Swanson P.K."/>
            <person name="Smith M."/>
            <person name="Roesemann S."/>
            <person name="Alexander J.E."/>
            <person name="Rich S.A."/>
            <person name="Livny J."/>
            <person name="Vlamakis H."/>
            <person name="Clish C."/>
            <person name="Bullock K."/>
            <person name="Deik A."/>
            <person name="Scott J."/>
            <person name="Pierce K.A."/>
            <person name="Xavier R.J."/>
            <person name="Alm E.J."/>
        </authorList>
    </citation>
    <scope>NUCLEOTIDE SEQUENCE [LARGE SCALE GENOMIC DNA]</scope>
    <source>
        <strain evidence="3 4">BIOML-A2</strain>
    </source>
</reference>
<dbReference type="EMBL" id="WNCL01000012">
    <property type="protein sequence ID" value="MTU43081.1"/>
    <property type="molecule type" value="Genomic_DNA"/>
</dbReference>
<evidence type="ECO:0000313" key="3">
    <source>
        <dbReference type="EMBL" id="MTU43081.1"/>
    </source>
</evidence>
<sequence>MNGKQKEFLAKSGINLTDGLVYFSENERLYEKYLFRFLEEPTFPELFKAIEEDRREDARRAAHSLKGITATLGFTSLNTPVKAQEFDFKNGRWEEGNQYTDELKKEYARIISVLRAAKALEN</sequence>
<organism evidence="3 4">
    <name type="scientific">Parasutterella excrementihominis</name>
    <dbReference type="NCBI Taxonomy" id="487175"/>
    <lineage>
        <taxon>Bacteria</taxon>
        <taxon>Pseudomonadati</taxon>
        <taxon>Pseudomonadota</taxon>
        <taxon>Betaproteobacteria</taxon>
        <taxon>Burkholderiales</taxon>
        <taxon>Sutterellaceae</taxon>
        <taxon>Parasutterella</taxon>
    </lineage>
</organism>
<dbReference type="InterPro" id="IPR036641">
    <property type="entry name" value="HPT_dom_sf"/>
</dbReference>
<dbReference type="AlphaFoldDB" id="A0A6I3S173"/>
<feature type="domain" description="HPt" evidence="2">
    <location>
        <begin position="46"/>
        <end position="110"/>
    </location>
</feature>
<evidence type="ECO:0000313" key="4">
    <source>
        <dbReference type="Proteomes" id="UP000462362"/>
    </source>
</evidence>
<evidence type="ECO:0000256" key="1">
    <source>
        <dbReference type="ARBA" id="ARBA00023012"/>
    </source>
</evidence>
<proteinExistence type="predicted"/>
<dbReference type="GO" id="GO:0004672">
    <property type="term" value="F:protein kinase activity"/>
    <property type="evidence" value="ECO:0007669"/>
    <property type="project" value="UniProtKB-ARBA"/>
</dbReference>
<dbReference type="Pfam" id="PF01627">
    <property type="entry name" value="Hpt"/>
    <property type="match status" value="1"/>
</dbReference>
<dbReference type="GO" id="GO:0000160">
    <property type="term" value="P:phosphorelay signal transduction system"/>
    <property type="evidence" value="ECO:0007669"/>
    <property type="project" value="UniProtKB-KW"/>
</dbReference>
<dbReference type="InterPro" id="IPR008207">
    <property type="entry name" value="Sig_transdc_His_kin_Hpt_dom"/>
</dbReference>
<dbReference type="RefSeq" id="WP_149889071.1">
    <property type="nucleotide sequence ID" value="NZ_WNCA01000022.1"/>
</dbReference>
<dbReference type="Gene3D" id="1.20.120.160">
    <property type="entry name" value="HPT domain"/>
    <property type="match status" value="1"/>
</dbReference>
<keyword evidence="3" id="KW-0808">Transferase</keyword>
<gene>
    <name evidence="3" type="ORF">GMD42_05495</name>
</gene>
<accession>A0A6I3S173</accession>
<comment type="caution">
    <text evidence="3">The sequence shown here is derived from an EMBL/GenBank/DDBJ whole genome shotgun (WGS) entry which is preliminary data.</text>
</comment>
<dbReference type="SUPFAM" id="SSF47226">
    <property type="entry name" value="Histidine-containing phosphotransfer domain, HPT domain"/>
    <property type="match status" value="1"/>
</dbReference>